<dbReference type="RefSeq" id="WP_004803551.1">
    <property type="nucleotide sequence ID" value="NZ_AUGJ01000007.1"/>
</dbReference>
<evidence type="ECO:0000259" key="2">
    <source>
        <dbReference type="Pfam" id="PF14300"/>
    </source>
</evidence>
<feature type="domain" description="DNA mimic protein DMP19 C-terminal" evidence="2">
    <location>
        <begin position="85"/>
        <end position="196"/>
    </location>
</feature>
<dbReference type="EMBL" id="AGEJ01000022">
    <property type="protein sequence ID" value="EMD16323.1"/>
    <property type="molecule type" value="Genomic_DNA"/>
</dbReference>
<organism evidence="3 4">
    <name type="scientific">Eggerthia catenaformis OT 569 = DSM 20559</name>
    <dbReference type="NCBI Taxonomy" id="999415"/>
    <lineage>
        <taxon>Bacteria</taxon>
        <taxon>Bacillati</taxon>
        <taxon>Bacillota</taxon>
        <taxon>Erysipelotrichia</taxon>
        <taxon>Erysipelotrichales</taxon>
        <taxon>Coprobacillaceae</taxon>
        <taxon>Eggerthia</taxon>
    </lineage>
</organism>
<feature type="transmembrane region" description="Helical" evidence="1">
    <location>
        <begin position="6"/>
        <end position="24"/>
    </location>
</feature>
<keyword evidence="1" id="KW-0812">Transmembrane</keyword>
<proteinExistence type="predicted"/>
<dbReference type="AlphaFoldDB" id="M2NDM2"/>
<name>M2NDM2_9FIRM</name>
<dbReference type="eggNOG" id="ENOG5032N1G">
    <property type="taxonomic scope" value="Bacteria"/>
</dbReference>
<dbReference type="OrthoDB" id="1642637at2"/>
<dbReference type="BioCyc" id="ECAT999415-HMP:GTTI-1488-MONOMER"/>
<comment type="caution">
    <text evidence="3">The sequence shown here is derived from an EMBL/GenBank/DDBJ whole genome shotgun (WGS) entry which is preliminary data.</text>
</comment>
<protein>
    <recommendedName>
        <fullName evidence="2">DNA mimic protein DMP19 C-terminal domain-containing protein</fullName>
    </recommendedName>
</protein>
<dbReference type="InterPro" id="IPR025402">
    <property type="entry name" value="DMP19_C"/>
</dbReference>
<dbReference type="Proteomes" id="UP000011758">
    <property type="component" value="Unassembled WGS sequence"/>
</dbReference>
<sequence length="205" mass="23952">METFNLMVWIFFMGAVFFLSFFAIKKINQNKRKKRENEAKILEFRLENEILTSEKFDKLKIEELYQAVVFSVMKKEDDDEDFFDHLTRGEKVVYGIYQLNSSISSTTGLRSFFLSPASEQFGHEIDTYFDELGAVQIADLLRSAKKFNDVLESGNQSDEEIGEYATYNFSDYTHEYVTLIAGTNFDEKLNLYIKNNKEMFVVKGE</sequence>
<reference evidence="3 4" key="1">
    <citation type="submission" date="2013-02" db="EMBL/GenBank/DDBJ databases">
        <title>The Genome Sequence of Lactobacillus catenaformis F0143.</title>
        <authorList>
            <consortium name="The Broad Institute Genome Sequencing Platform"/>
            <person name="Earl A."/>
            <person name="Ward D."/>
            <person name="Feldgarden M."/>
            <person name="Gevers D."/>
            <person name="Izard J."/>
            <person name="Blanton J.M."/>
            <person name="Mathney J."/>
            <person name="Dewhirst F.E."/>
            <person name="Young S.K."/>
            <person name="Zeng Q."/>
            <person name="Gargeya S."/>
            <person name="Fitzgerald M."/>
            <person name="Haas B."/>
            <person name="Abouelleil A."/>
            <person name="Alvarado L."/>
            <person name="Arachchi H.M."/>
            <person name="Berlin A."/>
            <person name="Chapman S.B."/>
            <person name="Gearin G."/>
            <person name="Goldberg J."/>
            <person name="Griggs A."/>
            <person name="Gujja S."/>
            <person name="Hansen M."/>
            <person name="Heiman D."/>
            <person name="Howarth C."/>
            <person name="Larimer J."/>
            <person name="Lui A."/>
            <person name="MacDonald P.J.P."/>
            <person name="McCowen C."/>
            <person name="Montmayeur A."/>
            <person name="Murphy C."/>
            <person name="Neiman D."/>
            <person name="Pearson M."/>
            <person name="Priest M."/>
            <person name="Roberts A."/>
            <person name="Saif S."/>
            <person name="Shea T."/>
            <person name="Sisk P."/>
            <person name="Stolte C."/>
            <person name="Sykes S."/>
            <person name="Wortman J."/>
            <person name="Nusbaum C."/>
            <person name="Birren B."/>
        </authorList>
    </citation>
    <scope>NUCLEOTIDE SEQUENCE [LARGE SCALE GENOMIC DNA]</scope>
    <source>
        <strain evidence="3 4">OT 569</strain>
    </source>
</reference>
<gene>
    <name evidence="3" type="ORF">HMPREF9943_01444</name>
</gene>
<evidence type="ECO:0000313" key="3">
    <source>
        <dbReference type="EMBL" id="EMD16323.1"/>
    </source>
</evidence>
<dbReference type="STRING" id="999415.HMPREF9943_01444"/>
<evidence type="ECO:0000256" key="1">
    <source>
        <dbReference type="SAM" id="Phobius"/>
    </source>
</evidence>
<keyword evidence="4" id="KW-1185">Reference proteome</keyword>
<dbReference type="Pfam" id="PF14300">
    <property type="entry name" value="DMP19"/>
    <property type="match status" value="1"/>
</dbReference>
<evidence type="ECO:0000313" key="4">
    <source>
        <dbReference type="Proteomes" id="UP000011758"/>
    </source>
</evidence>
<keyword evidence="1" id="KW-1133">Transmembrane helix</keyword>
<keyword evidence="1" id="KW-0472">Membrane</keyword>
<accession>M2NDM2</accession>